<dbReference type="Gene3D" id="1.10.3290.10">
    <property type="entry name" value="Fido-like domain"/>
    <property type="match status" value="1"/>
</dbReference>
<dbReference type="PANTHER" id="PTHR13504">
    <property type="entry name" value="FIDO DOMAIN-CONTAINING PROTEIN DDB_G0283145"/>
    <property type="match status" value="1"/>
</dbReference>
<name>A0A5C8ZLF7_9GAMM</name>
<dbReference type="InterPro" id="IPR040198">
    <property type="entry name" value="Fido_containing"/>
</dbReference>
<evidence type="ECO:0000256" key="1">
    <source>
        <dbReference type="PIRSR" id="PIRSR640198-1"/>
    </source>
</evidence>
<feature type="domain" description="Fido" evidence="3">
    <location>
        <begin position="238"/>
        <end position="399"/>
    </location>
</feature>
<accession>A0A5C8ZLF7</accession>
<keyword evidence="2" id="KW-0547">Nucleotide-binding</keyword>
<evidence type="ECO:0000313" key="4">
    <source>
        <dbReference type="EMBL" id="TXS89303.1"/>
    </source>
</evidence>
<keyword evidence="5" id="KW-1185">Reference proteome</keyword>
<dbReference type="Proteomes" id="UP000321933">
    <property type="component" value="Unassembled WGS sequence"/>
</dbReference>
<dbReference type="GO" id="GO:0005524">
    <property type="term" value="F:ATP binding"/>
    <property type="evidence" value="ECO:0007669"/>
    <property type="project" value="UniProtKB-KW"/>
</dbReference>
<organism evidence="4 5">
    <name type="scientific">Parahaliea aestuarii</name>
    <dbReference type="NCBI Taxonomy" id="1852021"/>
    <lineage>
        <taxon>Bacteria</taxon>
        <taxon>Pseudomonadati</taxon>
        <taxon>Pseudomonadota</taxon>
        <taxon>Gammaproteobacteria</taxon>
        <taxon>Cellvibrionales</taxon>
        <taxon>Halieaceae</taxon>
        <taxon>Parahaliea</taxon>
    </lineage>
</organism>
<proteinExistence type="predicted"/>
<sequence>MREKAGYSWLIEQYQLPVIGLWQHCYIDSATKGRQSQDLGEHQLQLFAPNYQPEPEASAHLQFALRYEGLNLQALSLLFDQLSPDVLCDWILQNPTSTYARRGCFLYEWITGRRLPIDDPVPPKAKYVDIVDQKQEFTSGTGERVPRFRVSNNLPGTRAFCPMVRKTDNLKAMVNKDLRQRTREALARYDQDLLRRAAAFLYLKETQTSFEVERERPSPDRAQRFADLLRQADTGEPLTEDRLLELQNAIIDPRFHEFCWRHQQNWVGEDLGYRQRVEFVPARPEDLQDLMQGLLDTAAKARLAANAAGLENDKAGLTFDPVVYAAVIAFGFVFIHPFMDGNGRIHRYLIHEVLANAGFTPKGIVLPVSAVILAKLNEYVAVLQAFSSPLRERTQYAPATPDLPATGNDAVYFRFFDATVQAEFLYRALERTVEEDLQQEIVRIPLKSATHSI</sequence>
<reference evidence="4 5" key="1">
    <citation type="submission" date="2019-08" db="EMBL/GenBank/DDBJ databases">
        <title>Parahaliea maris sp. nov., isolated from the surface seawater.</title>
        <authorList>
            <person name="Liu Y."/>
        </authorList>
    </citation>
    <scope>NUCLEOTIDE SEQUENCE [LARGE SCALE GENOMIC DNA]</scope>
    <source>
        <strain evidence="4 5">S2-26</strain>
    </source>
</reference>
<keyword evidence="2" id="KW-0067">ATP-binding</keyword>
<dbReference type="SUPFAM" id="SSF140931">
    <property type="entry name" value="Fic-like"/>
    <property type="match status" value="1"/>
</dbReference>
<protein>
    <submittedName>
        <fullName evidence="4">Fic family protein</fullName>
    </submittedName>
</protein>
<dbReference type="Pfam" id="PF02661">
    <property type="entry name" value="Fic"/>
    <property type="match status" value="1"/>
</dbReference>
<dbReference type="EMBL" id="VRYZ01000009">
    <property type="protein sequence ID" value="TXS89303.1"/>
    <property type="molecule type" value="Genomic_DNA"/>
</dbReference>
<dbReference type="InterPro" id="IPR036597">
    <property type="entry name" value="Fido-like_dom_sf"/>
</dbReference>
<comment type="caution">
    <text evidence="4">The sequence shown here is derived from an EMBL/GenBank/DDBJ whole genome shotgun (WGS) entry which is preliminary data.</text>
</comment>
<feature type="active site" evidence="1">
    <location>
        <position position="336"/>
    </location>
</feature>
<evidence type="ECO:0000256" key="2">
    <source>
        <dbReference type="PIRSR" id="PIRSR640198-2"/>
    </source>
</evidence>
<dbReference type="PROSITE" id="PS51459">
    <property type="entry name" value="FIDO"/>
    <property type="match status" value="1"/>
</dbReference>
<dbReference type="InterPro" id="IPR003812">
    <property type="entry name" value="Fido"/>
</dbReference>
<dbReference type="OrthoDB" id="9807853at2"/>
<dbReference type="RefSeq" id="WP_148065665.1">
    <property type="nucleotide sequence ID" value="NZ_VRYZ01000009.1"/>
</dbReference>
<gene>
    <name evidence="4" type="ORF">FVW59_17450</name>
</gene>
<evidence type="ECO:0000259" key="3">
    <source>
        <dbReference type="PROSITE" id="PS51459"/>
    </source>
</evidence>
<feature type="binding site" evidence="2">
    <location>
        <begin position="340"/>
        <end position="347"/>
    </location>
    <ligand>
        <name>ATP</name>
        <dbReference type="ChEBI" id="CHEBI:30616"/>
    </ligand>
</feature>
<evidence type="ECO:0000313" key="5">
    <source>
        <dbReference type="Proteomes" id="UP000321933"/>
    </source>
</evidence>
<dbReference type="PANTHER" id="PTHR13504:SF38">
    <property type="entry name" value="FIDO DOMAIN-CONTAINING PROTEIN"/>
    <property type="match status" value="1"/>
</dbReference>
<dbReference type="AlphaFoldDB" id="A0A5C8ZLF7"/>